<feature type="chain" id="PRO_5008518881" evidence="1">
    <location>
        <begin position="21"/>
        <end position="148"/>
    </location>
</feature>
<dbReference type="RefSeq" id="WP_066771755.1">
    <property type="nucleotide sequence ID" value="NZ_CP013244.1"/>
</dbReference>
<protein>
    <submittedName>
        <fullName evidence="2">Uncharacterized protein</fullName>
    </submittedName>
</protein>
<dbReference type="Proteomes" id="UP000092498">
    <property type="component" value="Chromosome"/>
</dbReference>
<keyword evidence="1" id="KW-0732">Signal</keyword>
<sequence length="148" mass="15730">MIRSLAMACALVCLSAPALAQQQQPVVESCGVFQITDAEHVSYIPIPGFSILLGTPPFSAPPGSVHAVVCDRTSIFLGPNDHRVITDIGVPLFIRSGGRIAVLEIADRQLRLRFTQGQPTPQEQAAIGPAIEGALADIDRLPPRQSTP</sequence>
<dbReference type="InParanoid" id="A0A1B1AJ13"/>
<gene>
    <name evidence="2" type="ORF">ATE48_11770</name>
</gene>
<evidence type="ECO:0000313" key="3">
    <source>
        <dbReference type="Proteomes" id="UP000092498"/>
    </source>
</evidence>
<evidence type="ECO:0000256" key="1">
    <source>
        <dbReference type="SAM" id="SignalP"/>
    </source>
</evidence>
<organism evidence="2 3">
    <name type="scientific">Candidatus Viadribacter manganicus</name>
    <dbReference type="NCBI Taxonomy" id="1759059"/>
    <lineage>
        <taxon>Bacteria</taxon>
        <taxon>Pseudomonadati</taxon>
        <taxon>Pseudomonadota</taxon>
        <taxon>Alphaproteobacteria</taxon>
        <taxon>Hyphomonadales</taxon>
        <taxon>Hyphomonadaceae</taxon>
        <taxon>Candidatus Viadribacter</taxon>
    </lineage>
</organism>
<dbReference type="EMBL" id="CP013244">
    <property type="protein sequence ID" value="ANP46547.1"/>
    <property type="molecule type" value="Genomic_DNA"/>
</dbReference>
<keyword evidence="3" id="KW-1185">Reference proteome</keyword>
<dbReference type="KEGG" id="cbot:ATE48_11770"/>
<evidence type="ECO:0000313" key="2">
    <source>
        <dbReference type="EMBL" id="ANP46547.1"/>
    </source>
</evidence>
<name>A0A1B1AJ13_9PROT</name>
<accession>A0A1B1AJ13</accession>
<dbReference type="AlphaFoldDB" id="A0A1B1AJ13"/>
<dbReference type="STRING" id="1759059.ATE48_11770"/>
<feature type="signal peptide" evidence="1">
    <location>
        <begin position="1"/>
        <end position="20"/>
    </location>
</feature>
<reference evidence="2 3" key="1">
    <citation type="submission" date="2015-11" db="EMBL/GenBank/DDBJ databases">
        <title>Whole-Genome Sequence of Candidatus Oderbacter manganicum from the National Park Lower Oder Valley, Germany.</title>
        <authorList>
            <person name="Braun B."/>
            <person name="Liere K."/>
            <person name="Szewzyk U."/>
        </authorList>
    </citation>
    <scope>NUCLEOTIDE SEQUENCE [LARGE SCALE GENOMIC DNA]</scope>
    <source>
        <strain evidence="2 3">OTSz_A_272</strain>
    </source>
</reference>
<proteinExistence type="predicted"/>